<accession>A0ABM8WLK7</accession>
<reference evidence="1 2" key="1">
    <citation type="submission" date="2021-08" db="EMBL/GenBank/DDBJ databases">
        <authorList>
            <person name="Peeters C."/>
        </authorList>
    </citation>
    <scope>NUCLEOTIDE SEQUENCE [LARGE SCALE GENOMIC DNA]</scope>
    <source>
        <strain evidence="1 2">LMG 23994</strain>
    </source>
</reference>
<keyword evidence="2" id="KW-1185">Reference proteome</keyword>
<dbReference type="EMBL" id="CAJZAF010000005">
    <property type="protein sequence ID" value="CAG9168246.1"/>
    <property type="molecule type" value="Genomic_DNA"/>
</dbReference>
<dbReference type="RefSeq" id="WP_224000795.1">
    <property type="nucleotide sequence ID" value="NZ_CAJZAF010000005.1"/>
</dbReference>
<comment type="caution">
    <text evidence="1">The sequence shown here is derived from an EMBL/GenBank/DDBJ whole genome shotgun (WGS) entry which is preliminary data.</text>
</comment>
<gene>
    <name evidence="1" type="ORF">LMG23994_01353</name>
</gene>
<sequence length="86" mass="9784">MIVQGCYDEGMGEVNAKINSILTDLNKNNNKKCRHLATEYLNKAVAVETDMMGEVRNQSDWFAPELKLHLAQQRLATIQFILKNCT</sequence>
<proteinExistence type="predicted"/>
<name>A0ABM8WLK7_9BURK</name>
<protein>
    <recommendedName>
        <fullName evidence="3">Lipoprotein</fullName>
    </recommendedName>
</protein>
<organism evidence="1 2">
    <name type="scientific">Cupriavidus pinatubonensis</name>
    <dbReference type="NCBI Taxonomy" id="248026"/>
    <lineage>
        <taxon>Bacteria</taxon>
        <taxon>Pseudomonadati</taxon>
        <taxon>Pseudomonadota</taxon>
        <taxon>Betaproteobacteria</taxon>
        <taxon>Burkholderiales</taxon>
        <taxon>Burkholderiaceae</taxon>
        <taxon>Cupriavidus</taxon>
    </lineage>
</organism>
<evidence type="ECO:0000313" key="2">
    <source>
        <dbReference type="Proteomes" id="UP000701702"/>
    </source>
</evidence>
<evidence type="ECO:0008006" key="3">
    <source>
        <dbReference type="Google" id="ProtNLM"/>
    </source>
</evidence>
<dbReference type="Proteomes" id="UP000701702">
    <property type="component" value="Unassembled WGS sequence"/>
</dbReference>
<evidence type="ECO:0000313" key="1">
    <source>
        <dbReference type="EMBL" id="CAG9168246.1"/>
    </source>
</evidence>